<keyword evidence="3" id="KW-1185">Reference proteome</keyword>
<dbReference type="EMBL" id="AWUE01020828">
    <property type="protein sequence ID" value="OMO65516.1"/>
    <property type="molecule type" value="Genomic_DNA"/>
</dbReference>
<reference evidence="3" key="1">
    <citation type="submission" date="2013-09" db="EMBL/GenBank/DDBJ databases">
        <title>Corchorus olitorius genome sequencing.</title>
        <authorList>
            <person name="Alam M."/>
            <person name="Haque M.S."/>
            <person name="Islam M.S."/>
            <person name="Emdad E.M."/>
            <person name="Islam M.M."/>
            <person name="Ahmed B."/>
            <person name="Halim A."/>
            <person name="Hossen Q.M.M."/>
            <person name="Hossain M.Z."/>
            <person name="Ahmed R."/>
            <person name="Khan M.M."/>
            <person name="Islam R."/>
            <person name="Rashid M.M."/>
            <person name="Khan S.A."/>
            <person name="Rahman M.S."/>
            <person name="Alam M."/>
            <person name="Yahiya A.S."/>
            <person name="Khan M.S."/>
            <person name="Azam M.S."/>
            <person name="Haque T."/>
            <person name="Lashkar M.Z.H."/>
            <person name="Akhand A.I."/>
            <person name="Morshed G."/>
            <person name="Roy S."/>
            <person name="Uddin K.S."/>
            <person name="Rabeya T."/>
            <person name="Hossain A.S."/>
            <person name="Chowdhury A."/>
            <person name="Snigdha A.R."/>
            <person name="Mortoza M.S."/>
            <person name="Matin S.A."/>
            <person name="Hoque S.M.E."/>
            <person name="Islam M.K."/>
            <person name="Roy D.K."/>
            <person name="Haider R."/>
            <person name="Moosa M.M."/>
            <person name="Elias S.M."/>
            <person name="Hasan A.M."/>
            <person name="Jahan S."/>
            <person name="Shafiuddin M."/>
            <person name="Mahmood N."/>
            <person name="Shommy N.S."/>
        </authorList>
    </citation>
    <scope>NUCLEOTIDE SEQUENCE [LARGE SCALE GENOMIC DNA]</scope>
    <source>
        <strain evidence="3">cv. O-4</strain>
    </source>
</reference>
<dbReference type="Proteomes" id="UP000187203">
    <property type="component" value="Unassembled WGS sequence"/>
</dbReference>
<comment type="caution">
    <text evidence="2">The sequence shown here is derived from an EMBL/GenBank/DDBJ whole genome shotgun (WGS) entry which is preliminary data.</text>
</comment>
<evidence type="ECO:0000313" key="2">
    <source>
        <dbReference type="EMBL" id="OMO65516.1"/>
    </source>
</evidence>
<name>A0A1R3H5L0_9ROSI</name>
<gene>
    <name evidence="2" type="ORF">COLO4_31186</name>
</gene>
<sequence length="102" mass="11672">MVSSKEEAEALCDCRRSSLGREVDFSPGNGPNTLEWRNKVLNNQWSVCVEQTTARPMARVIRISPVCLGPFVGEKSPPLPNDDFRQRLLRPRPPLRLDHEFR</sequence>
<evidence type="ECO:0000256" key="1">
    <source>
        <dbReference type="SAM" id="MobiDB-lite"/>
    </source>
</evidence>
<evidence type="ECO:0000313" key="3">
    <source>
        <dbReference type="Proteomes" id="UP000187203"/>
    </source>
</evidence>
<feature type="region of interest" description="Disordered" evidence="1">
    <location>
        <begin position="75"/>
        <end position="102"/>
    </location>
</feature>
<accession>A0A1R3H5L0</accession>
<protein>
    <submittedName>
        <fullName evidence="2">Uncharacterized protein</fullName>
    </submittedName>
</protein>
<organism evidence="2 3">
    <name type="scientific">Corchorus olitorius</name>
    <dbReference type="NCBI Taxonomy" id="93759"/>
    <lineage>
        <taxon>Eukaryota</taxon>
        <taxon>Viridiplantae</taxon>
        <taxon>Streptophyta</taxon>
        <taxon>Embryophyta</taxon>
        <taxon>Tracheophyta</taxon>
        <taxon>Spermatophyta</taxon>
        <taxon>Magnoliopsida</taxon>
        <taxon>eudicotyledons</taxon>
        <taxon>Gunneridae</taxon>
        <taxon>Pentapetalae</taxon>
        <taxon>rosids</taxon>
        <taxon>malvids</taxon>
        <taxon>Malvales</taxon>
        <taxon>Malvaceae</taxon>
        <taxon>Grewioideae</taxon>
        <taxon>Apeibeae</taxon>
        <taxon>Corchorus</taxon>
    </lineage>
</organism>
<dbReference type="AlphaFoldDB" id="A0A1R3H5L0"/>
<proteinExistence type="predicted"/>